<accession>A0A4V0ZFZ2</accession>
<dbReference type="FunFam" id="3.30.70.270:FF:000001">
    <property type="entry name" value="Diguanylate cyclase domain protein"/>
    <property type="match status" value="1"/>
</dbReference>
<dbReference type="InterPro" id="IPR029787">
    <property type="entry name" value="Nucleotide_cyclase"/>
</dbReference>
<dbReference type="Proteomes" id="UP000290244">
    <property type="component" value="Chromosome"/>
</dbReference>
<dbReference type="InterPro" id="IPR052163">
    <property type="entry name" value="DGC-Regulatory_Protein"/>
</dbReference>
<dbReference type="RefSeq" id="WP_130600716.1">
    <property type="nucleotide sequence ID" value="NZ_CP034759.1"/>
</dbReference>
<dbReference type="PANTHER" id="PTHR46663">
    <property type="entry name" value="DIGUANYLATE CYCLASE DGCT-RELATED"/>
    <property type="match status" value="1"/>
</dbReference>
<dbReference type="InterPro" id="IPR043128">
    <property type="entry name" value="Rev_trsase/Diguanyl_cyclase"/>
</dbReference>
<keyword evidence="4" id="KW-1185">Reference proteome</keyword>
<dbReference type="Pfam" id="PF00990">
    <property type="entry name" value="GGDEF"/>
    <property type="match status" value="1"/>
</dbReference>
<name>A0A4V0ZFZ2_9GAMM</name>
<dbReference type="KEGG" id="lsd:EMK97_07055"/>
<organism evidence="3 4">
    <name type="scientific">Litorilituus sediminis</name>
    <dbReference type="NCBI Taxonomy" id="718192"/>
    <lineage>
        <taxon>Bacteria</taxon>
        <taxon>Pseudomonadati</taxon>
        <taxon>Pseudomonadota</taxon>
        <taxon>Gammaproteobacteria</taxon>
        <taxon>Alteromonadales</taxon>
        <taxon>Colwelliaceae</taxon>
        <taxon>Litorilituus</taxon>
    </lineage>
</organism>
<dbReference type="SUPFAM" id="SSF55073">
    <property type="entry name" value="Nucleotide cyclase"/>
    <property type="match status" value="1"/>
</dbReference>
<dbReference type="CDD" id="cd01949">
    <property type="entry name" value="GGDEF"/>
    <property type="match status" value="1"/>
</dbReference>
<reference evidence="3 4" key="1">
    <citation type="submission" date="2018-12" db="EMBL/GenBank/DDBJ databases">
        <title>Complete genome of Litorilituus sediminis.</title>
        <authorList>
            <person name="Liu A."/>
            <person name="Rong J."/>
        </authorList>
    </citation>
    <scope>NUCLEOTIDE SEQUENCE [LARGE SCALE GENOMIC DNA]</scope>
    <source>
        <strain evidence="3 4">JCM 17549</strain>
    </source>
</reference>
<comment type="cofactor">
    <cofactor evidence="1">
        <name>Mg(2+)</name>
        <dbReference type="ChEBI" id="CHEBI:18420"/>
    </cofactor>
</comment>
<dbReference type="PROSITE" id="PS50887">
    <property type="entry name" value="GGDEF"/>
    <property type="match status" value="1"/>
</dbReference>
<gene>
    <name evidence="3" type="ORF">EMK97_07055</name>
</gene>
<dbReference type="SMART" id="SM00267">
    <property type="entry name" value="GGDEF"/>
    <property type="match status" value="1"/>
</dbReference>
<evidence type="ECO:0000313" key="4">
    <source>
        <dbReference type="Proteomes" id="UP000290244"/>
    </source>
</evidence>
<proteinExistence type="predicted"/>
<sequence length="293" mass="32963">MNVKKLNQLAIYSGSIEIANWVTSTLNLTSLIIDNIYKFEKASDLADKKFSLIIVTQEKFKPLHNHLSKTGKLLPILVITNEFDGFNLPKHSKLTIDTIPLPAITIRLLEHGIKSVMQDFRLNQKLTNLAHYDPLTGAANRLLFKDRLTQTLKSAKRNKRAVSLLYFDLDDFKPVNDLYGHDVGDELLKRFVKLVSSVSRETDTIARFGGDEFVLLLPDTLKPELELMAKKIVKCLSKSQQINNLDIEIKCSIGATSIAIIGELTKASKELLESADKAVYQAKKIKGTHYIIN</sequence>
<dbReference type="InterPro" id="IPR000160">
    <property type="entry name" value="GGDEF_dom"/>
</dbReference>
<evidence type="ECO:0000313" key="3">
    <source>
        <dbReference type="EMBL" id="QBG35490.1"/>
    </source>
</evidence>
<dbReference type="OrthoDB" id="766410at2"/>
<feature type="domain" description="GGDEF" evidence="2">
    <location>
        <begin position="160"/>
        <end position="293"/>
    </location>
</feature>
<dbReference type="NCBIfam" id="TIGR00254">
    <property type="entry name" value="GGDEF"/>
    <property type="match status" value="1"/>
</dbReference>
<evidence type="ECO:0000256" key="1">
    <source>
        <dbReference type="ARBA" id="ARBA00001946"/>
    </source>
</evidence>
<dbReference type="GO" id="GO:0003824">
    <property type="term" value="F:catalytic activity"/>
    <property type="evidence" value="ECO:0007669"/>
    <property type="project" value="UniProtKB-ARBA"/>
</dbReference>
<dbReference type="PANTHER" id="PTHR46663:SF2">
    <property type="entry name" value="GGDEF DOMAIN-CONTAINING PROTEIN"/>
    <property type="match status" value="1"/>
</dbReference>
<dbReference type="EMBL" id="CP034759">
    <property type="protein sequence ID" value="QBG35490.1"/>
    <property type="molecule type" value="Genomic_DNA"/>
</dbReference>
<dbReference type="AlphaFoldDB" id="A0A4V0ZFZ2"/>
<evidence type="ECO:0000259" key="2">
    <source>
        <dbReference type="PROSITE" id="PS50887"/>
    </source>
</evidence>
<dbReference type="Gene3D" id="3.30.70.270">
    <property type="match status" value="1"/>
</dbReference>
<protein>
    <submittedName>
        <fullName evidence="3">GGDEF domain-containing protein</fullName>
    </submittedName>
</protein>